<keyword evidence="2" id="KW-1185">Reference proteome</keyword>
<sequence>MLNKKTKEPTLQWISLKSCIQNKGIIGWTDQAAADNIKSQKKELIKKLKKAFRQSDNPIPYIKEEGYKYRFNCRLPENTL</sequence>
<evidence type="ECO:0000313" key="1">
    <source>
        <dbReference type="EMBL" id="MET3590400.1"/>
    </source>
</evidence>
<proteinExistence type="predicted"/>
<evidence type="ECO:0000313" key="2">
    <source>
        <dbReference type="Proteomes" id="UP001549086"/>
    </source>
</evidence>
<dbReference type="Proteomes" id="UP001549086">
    <property type="component" value="Unassembled WGS sequence"/>
</dbReference>
<protein>
    <recommendedName>
        <fullName evidence="3">OmpR/PhoB-type domain-containing protein</fullName>
    </recommendedName>
</protein>
<reference evidence="1 2" key="1">
    <citation type="submission" date="2024-06" db="EMBL/GenBank/DDBJ databases">
        <title>Genomic Encyclopedia of Type Strains, Phase IV (KMG-IV): sequencing the most valuable type-strain genomes for metagenomic binning, comparative biology and taxonomic classification.</title>
        <authorList>
            <person name="Goeker M."/>
        </authorList>
    </citation>
    <scope>NUCLEOTIDE SEQUENCE [LARGE SCALE GENOMIC DNA]</scope>
    <source>
        <strain evidence="1 2">DSM 23649</strain>
    </source>
</reference>
<dbReference type="EMBL" id="JBEPLI010000025">
    <property type="protein sequence ID" value="MET3590400.1"/>
    <property type="molecule type" value="Genomic_DNA"/>
</dbReference>
<accession>A0ABV2HIL2</accession>
<organism evidence="1 2">
    <name type="scientific">Bartonella silvatica</name>
    <dbReference type="NCBI Taxonomy" id="357760"/>
    <lineage>
        <taxon>Bacteria</taxon>
        <taxon>Pseudomonadati</taxon>
        <taxon>Pseudomonadota</taxon>
        <taxon>Alphaproteobacteria</taxon>
        <taxon>Hyphomicrobiales</taxon>
        <taxon>Bartonellaceae</taxon>
        <taxon>Bartonella</taxon>
    </lineage>
</organism>
<comment type="caution">
    <text evidence="1">The sequence shown here is derived from an EMBL/GenBank/DDBJ whole genome shotgun (WGS) entry which is preliminary data.</text>
</comment>
<gene>
    <name evidence="1" type="ORF">ABID23_001508</name>
</gene>
<evidence type="ECO:0008006" key="3">
    <source>
        <dbReference type="Google" id="ProtNLM"/>
    </source>
</evidence>
<name>A0ABV2HIL2_9HYPH</name>